<keyword evidence="1" id="KW-0812">Transmembrane</keyword>
<feature type="transmembrane region" description="Helical" evidence="1">
    <location>
        <begin position="12"/>
        <end position="31"/>
    </location>
</feature>
<accession>A0ABS9NWE7</accession>
<evidence type="ECO:0000313" key="3">
    <source>
        <dbReference type="Proteomes" id="UP001165279"/>
    </source>
</evidence>
<dbReference type="RefSeq" id="WP_234139229.1">
    <property type="nucleotide sequence ID" value="NZ_JAKOEM010000007.1"/>
</dbReference>
<keyword evidence="1" id="KW-1133">Transmembrane helix</keyword>
<name>A0ABS9NWE7_9RHOB</name>
<evidence type="ECO:0000256" key="1">
    <source>
        <dbReference type="SAM" id="Phobius"/>
    </source>
</evidence>
<organism evidence="2 3">
    <name type="scientific">Ruegeria alba</name>
    <dbReference type="NCBI Taxonomy" id="2916756"/>
    <lineage>
        <taxon>Bacteria</taxon>
        <taxon>Pseudomonadati</taxon>
        <taxon>Pseudomonadota</taxon>
        <taxon>Alphaproteobacteria</taxon>
        <taxon>Rhodobacterales</taxon>
        <taxon>Roseobacteraceae</taxon>
        <taxon>Ruegeria</taxon>
    </lineage>
</organism>
<reference evidence="2" key="1">
    <citation type="submission" date="2022-02" db="EMBL/GenBank/DDBJ databases">
        <title>The genome sequence of Ruegeria sp. 1NDH52C.</title>
        <authorList>
            <person name="Du J."/>
        </authorList>
    </citation>
    <scope>NUCLEOTIDE SEQUENCE</scope>
    <source>
        <strain evidence="2">1NDH52C</strain>
    </source>
</reference>
<protein>
    <submittedName>
        <fullName evidence="2">LPS export ABC transporter periplasmic protein LptC</fullName>
    </submittedName>
</protein>
<dbReference type="Proteomes" id="UP001165279">
    <property type="component" value="Unassembled WGS sequence"/>
</dbReference>
<dbReference type="EMBL" id="JAKOEM010000007">
    <property type="protein sequence ID" value="MCG6558547.1"/>
    <property type="molecule type" value="Genomic_DNA"/>
</dbReference>
<comment type="caution">
    <text evidence="2">The sequence shown here is derived from an EMBL/GenBank/DDBJ whole genome shotgun (WGS) entry which is preliminary data.</text>
</comment>
<proteinExistence type="predicted"/>
<gene>
    <name evidence="2" type="ORF">MB818_10070</name>
</gene>
<sequence length="202" mass="21271">MAVDGYSRVVQYLKVLLPLTALGLLSAVFLLSSRGTDTISPIPFAEDEIADRTRGQQITGPFFSAVTPKGEQIQVQATLARPGGENAPAEATDLIAELLLLGGKRIRLTSDLGTVQLDKDLAIFTGNVVITTSDGLTVTTDQLNTGLSGISGETPGSVRGTGPIGEFTAGSMQMGAENEDSPIHIRFKNGVKLLYDPKAAER</sequence>
<keyword evidence="1" id="KW-0472">Membrane</keyword>
<evidence type="ECO:0000313" key="2">
    <source>
        <dbReference type="EMBL" id="MCG6558547.1"/>
    </source>
</evidence>
<keyword evidence="3" id="KW-1185">Reference proteome</keyword>
<dbReference type="Gene3D" id="2.60.450.10">
    <property type="entry name" value="Lipopolysaccharide (LPS) transport protein A like domain"/>
    <property type="match status" value="1"/>
</dbReference>